<accession>A0A8J6NXF5</accession>
<dbReference type="InterPro" id="IPR000595">
    <property type="entry name" value="cNMP-bd_dom"/>
</dbReference>
<protein>
    <submittedName>
        <fullName evidence="2">Cyclic nucleotide-binding domain-containing protein</fullName>
    </submittedName>
</protein>
<dbReference type="PROSITE" id="PS50042">
    <property type="entry name" value="CNMP_BINDING_3"/>
    <property type="match status" value="1"/>
</dbReference>
<reference evidence="2 3" key="1">
    <citation type="submission" date="2020-08" db="EMBL/GenBank/DDBJ databases">
        <title>Bridging the membrane lipid divide: bacteria of the FCB group superphylum have the potential to synthesize archaeal ether lipids.</title>
        <authorList>
            <person name="Villanueva L."/>
            <person name="Von Meijenfeldt F.A.B."/>
            <person name="Westbye A.B."/>
            <person name="Yadav S."/>
            <person name="Hopmans E.C."/>
            <person name="Dutilh B.E."/>
            <person name="Sinninghe Damste J.S."/>
        </authorList>
    </citation>
    <scope>NUCLEOTIDE SEQUENCE [LARGE SCALE GENOMIC DNA]</scope>
    <source>
        <strain evidence="2">NIOZ-UU30</strain>
    </source>
</reference>
<dbReference type="Gene3D" id="2.60.120.10">
    <property type="entry name" value="Jelly Rolls"/>
    <property type="match status" value="1"/>
</dbReference>
<evidence type="ECO:0000313" key="3">
    <source>
        <dbReference type="Proteomes" id="UP000603434"/>
    </source>
</evidence>
<feature type="domain" description="Cyclic nucleotide-binding" evidence="1">
    <location>
        <begin position="215"/>
        <end position="289"/>
    </location>
</feature>
<dbReference type="AlphaFoldDB" id="A0A8J6NXF5"/>
<dbReference type="EMBL" id="JACNJH010000288">
    <property type="protein sequence ID" value="MBC8363319.1"/>
    <property type="molecule type" value="Genomic_DNA"/>
</dbReference>
<comment type="caution">
    <text evidence="2">The sequence shown here is derived from an EMBL/GenBank/DDBJ whole genome shotgun (WGS) entry which is preliminary data.</text>
</comment>
<gene>
    <name evidence="2" type="ORF">H8E23_18210</name>
</gene>
<dbReference type="InterPro" id="IPR018490">
    <property type="entry name" value="cNMP-bd_dom_sf"/>
</dbReference>
<organism evidence="2 3">
    <name type="scientific">Candidatus Desulfatibia profunda</name>
    <dbReference type="NCBI Taxonomy" id="2841695"/>
    <lineage>
        <taxon>Bacteria</taxon>
        <taxon>Pseudomonadati</taxon>
        <taxon>Thermodesulfobacteriota</taxon>
        <taxon>Desulfobacteria</taxon>
        <taxon>Desulfobacterales</taxon>
        <taxon>Desulfobacterales incertae sedis</taxon>
        <taxon>Candidatus Desulfatibia</taxon>
    </lineage>
</organism>
<dbReference type="SUPFAM" id="SSF51206">
    <property type="entry name" value="cAMP-binding domain-like"/>
    <property type="match status" value="1"/>
</dbReference>
<evidence type="ECO:0000313" key="2">
    <source>
        <dbReference type="EMBL" id="MBC8363319.1"/>
    </source>
</evidence>
<dbReference type="InterPro" id="IPR014710">
    <property type="entry name" value="RmlC-like_jellyroll"/>
</dbReference>
<dbReference type="Pfam" id="PF00027">
    <property type="entry name" value="cNMP_binding"/>
    <property type="match status" value="1"/>
</dbReference>
<sequence>MASIILSSPKLFADGPKNQQRFEMFDASSIPIAIDAITAINAARIQDLSQWLEKENQTSPAFETLFSQLKVIIQVQIRRCQYAAANRILSRMARIADEKDKSRPALGNLCRNVISGVAGKDIINLLIAEIQGKQDDMEQSVIVETLSLLNPVSAELMLDRLKETKERSLRSLILLQKLQDVDASALTEIVRFREIIEAQRSRSIDRNHLESFKDFYDQLTILERNALFRTMQKVACKEDQSLLQQGKPNDHLYFIHAGDLKVFYRQNGREMLLSQIGTGGLVGAESFFHATVATVSAMTLDQTFIDANDVLSWEFDL</sequence>
<dbReference type="Proteomes" id="UP000603434">
    <property type="component" value="Unassembled WGS sequence"/>
</dbReference>
<name>A0A8J6NXF5_9BACT</name>
<proteinExistence type="predicted"/>
<evidence type="ECO:0000259" key="1">
    <source>
        <dbReference type="PROSITE" id="PS50042"/>
    </source>
</evidence>
<dbReference type="CDD" id="cd00038">
    <property type="entry name" value="CAP_ED"/>
    <property type="match status" value="1"/>
</dbReference>